<sequence>MPKIKCKSCGYQEDANKEFFFKVLGGGMVGFGGYAWIAYLFAGTGFALVICLTIVGGGVAMLAFSDEITKLVSEKFDCPKCGKNEWNLIK</sequence>
<keyword evidence="1" id="KW-0472">Membrane</keyword>
<protein>
    <recommendedName>
        <fullName evidence="4">TM2 domain-containing protein</fullName>
    </recommendedName>
</protein>
<keyword evidence="1" id="KW-1133">Transmembrane helix</keyword>
<evidence type="ECO:0000313" key="2">
    <source>
        <dbReference type="EMBL" id="OEF10373.1"/>
    </source>
</evidence>
<reference evidence="2 3" key="1">
    <citation type="journal article" date="2012" name="Science">
        <title>Ecological populations of bacteria act as socially cohesive units of antibiotic production and resistance.</title>
        <authorList>
            <person name="Cordero O.X."/>
            <person name="Wildschutte H."/>
            <person name="Kirkup B."/>
            <person name="Proehl S."/>
            <person name="Ngo L."/>
            <person name="Hussain F."/>
            <person name="Le Roux F."/>
            <person name="Mincer T."/>
            <person name="Polz M.F."/>
        </authorList>
    </citation>
    <scope>NUCLEOTIDE SEQUENCE [LARGE SCALE GENOMIC DNA]</scope>
    <source>
        <strain evidence="2 3">5S-186</strain>
    </source>
</reference>
<dbReference type="EMBL" id="AJYJ02000132">
    <property type="protein sequence ID" value="OEF10373.1"/>
    <property type="molecule type" value="Genomic_DNA"/>
</dbReference>
<evidence type="ECO:0000313" key="3">
    <source>
        <dbReference type="Proteomes" id="UP000095059"/>
    </source>
</evidence>
<evidence type="ECO:0008006" key="4">
    <source>
        <dbReference type="Google" id="ProtNLM"/>
    </source>
</evidence>
<name>A0ABX3AS39_ALILO</name>
<accession>A0ABX3AS39</accession>
<keyword evidence="1" id="KW-0812">Transmembrane</keyword>
<comment type="caution">
    <text evidence="2">The sequence shown here is derived from an EMBL/GenBank/DDBJ whole genome shotgun (WGS) entry which is preliminary data.</text>
</comment>
<feature type="transmembrane region" description="Helical" evidence="1">
    <location>
        <begin position="20"/>
        <end position="39"/>
    </location>
</feature>
<evidence type="ECO:0000256" key="1">
    <source>
        <dbReference type="SAM" id="Phobius"/>
    </source>
</evidence>
<organism evidence="2 3">
    <name type="scientific">Aliivibrio logei 5S-186</name>
    <dbReference type="NCBI Taxonomy" id="626086"/>
    <lineage>
        <taxon>Bacteria</taxon>
        <taxon>Pseudomonadati</taxon>
        <taxon>Pseudomonadota</taxon>
        <taxon>Gammaproteobacteria</taxon>
        <taxon>Vibrionales</taxon>
        <taxon>Vibrionaceae</taxon>
        <taxon>Aliivibrio</taxon>
    </lineage>
</organism>
<feature type="transmembrane region" description="Helical" evidence="1">
    <location>
        <begin position="45"/>
        <end position="65"/>
    </location>
</feature>
<dbReference type="Proteomes" id="UP000095059">
    <property type="component" value="Unassembled WGS sequence"/>
</dbReference>
<keyword evidence="3" id="KW-1185">Reference proteome</keyword>
<proteinExistence type="predicted"/>
<dbReference type="RefSeq" id="WP_017020735.1">
    <property type="nucleotide sequence ID" value="NZ_AJYJ02000132.1"/>
</dbReference>
<gene>
    <name evidence="2" type="ORF">A1Q5_13310</name>
</gene>